<organism evidence="2 3">
    <name type="scientific">Thermococcus barophilus</name>
    <dbReference type="NCBI Taxonomy" id="55802"/>
    <lineage>
        <taxon>Archaea</taxon>
        <taxon>Methanobacteriati</taxon>
        <taxon>Methanobacteriota</taxon>
        <taxon>Thermococci</taxon>
        <taxon>Thermococcales</taxon>
        <taxon>Thermococcaceae</taxon>
        <taxon>Thermococcus</taxon>
    </lineage>
</organism>
<dbReference type="RefSeq" id="WP_256381348.1">
    <property type="nucleotide sequence ID" value="NZ_CP013050.1"/>
</dbReference>
<name>A0A0S1XB87_THEBA</name>
<dbReference type="EMBL" id="CP013050">
    <property type="protein sequence ID" value="ALM75042.1"/>
    <property type="molecule type" value="Genomic_DNA"/>
</dbReference>
<gene>
    <name evidence="2" type="ORF">TBCH5v1_1102</name>
</gene>
<evidence type="ECO:0000313" key="3">
    <source>
        <dbReference type="Proteomes" id="UP000066042"/>
    </source>
</evidence>
<keyword evidence="1" id="KW-0472">Membrane</keyword>
<accession>A0A0S1XB87</accession>
<protein>
    <submittedName>
        <fullName evidence="2">Uncharacterized protein</fullName>
    </submittedName>
</protein>
<dbReference type="Proteomes" id="UP000066042">
    <property type="component" value="Chromosome"/>
</dbReference>
<keyword evidence="1" id="KW-0812">Transmembrane</keyword>
<keyword evidence="1" id="KW-1133">Transmembrane helix</keyword>
<evidence type="ECO:0000256" key="1">
    <source>
        <dbReference type="SAM" id="Phobius"/>
    </source>
</evidence>
<dbReference type="PATRIC" id="fig|55802.8.peg.1093"/>
<dbReference type="GeneID" id="73812622"/>
<feature type="transmembrane region" description="Helical" evidence="1">
    <location>
        <begin position="6"/>
        <end position="24"/>
    </location>
</feature>
<reference evidence="2 3" key="1">
    <citation type="journal article" date="2016" name="Genome Announc.">
        <title>Complete genome sequence of the hyperthermophilic and piezophilic archaeon Thermococcus barophilus Ch5, capable of growth at the expense of hydrogenogenesis from carbon monoxide and formate.</title>
        <authorList>
            <person name="Oger P."/>
            <person name="Sokolova T.G."/>
            <person name="Kozhevnikova D.A."/>
            <person name="Taranov E.A."/>
            <person name="Vannier P."/>
            <person name="Lee H.S."/>
            <person name="Kwon K.K."/>
            <person name="Kang S.G."/>
            <person name="Lee J.H."/>
            <person name="Bonch-Osmolovskaya E.A."/>
            <person name="Lebedinsky A.V."/>
        </authorList>
    </citation>
    <scope>NUCLEOTIDE SEQUENCE [LARGE SCALE GENOMIC DNA]</scope>
    <source>
        <strain evidence="3">Ch5</strain>
    </source>
</reference>
<dbReference type="STRING" id="55802.TBCH5v1_1102"/>
<sequence length="41" mass="4601">MTILGALIAVAIEVALLIILAFSIKYRPVFIRHHPQTEEVL</sequence>
<dbReference type="AlphaFoldDB" id="A0A0S1XB87"/>
<evidence type="ECO:0000313" key="2">
    <source>
        <dbReference type="EMBL" id="ALM75042.1"/>
    </source>
</evidence>
<proteinExistence type="predicted"/>